<feature type="region of interest" description="Disordered" evidence="5">
    <location>
        <begin position="16"/>
        <end position="78"/>
    </location>
</feature>
<dbReference type="Pfam" id="PF04430">
    <property type="entry name" value="DUF498"/>
    <property type="match status" value="1"/>
</dbReference>
<dbReference type="GO" id="GO:0005743">
    <property type="term" value="C:mitochondrial inner membrane"/>
    <property type="evidence" value="ECO:0007669"/>
    <property type="project" value="TreeGrafter"/>
</dbReference>
<evidence type="ECO:0000313" key="7">
    <source>
        <dbReference type="Proteomes" id="UP000799764"/>
    </source>
</evidence>
<dbReference type="InterPro" id="IPR036748">
    <property type="entry name" value="MTH938-like_sf"/>
</dbReference>
<dbReference type="GO" id="GO:0032981">
    <property type="term" value="P:mitochondrial respiratory chain complex I assembly"/>
    <property type="evidence" value="ECO:0007669"/>
    <property type="project" value="InterPro"/>
</dbReference>
<dbReference type="Proteomes" id="UP000799764">
    <property type="component" value="Unassembled WGS sequence"/>
</dbReference>
<protein>
    <recommendedName>
        <fullName evidence="2">NADH dehydrogenase [ubiquinone] 1 alpha subcomplex assembly factor 3</fullName>
    </recommendedName>
</protein>
<keyword evidence="3" id="KW-0496">Mitochondrion</keyword>
<feature type="compositionally biased region" description="Low complexity" evidence="5">
    <location>
        <begin position="16"/>
        <end position="32"/>
    </location>
</feature>
<evidence type="ECO:0000256" key="2">
    <source>
        <dbReference type="ARBA" id="ARBA00021776"/>
    </source>
</evidence>
<comment type="similarity">
    <text evidence="4">Belongs to the NDUFAF3 family.</text>
</comment>
<dbReference type="CDD" id="cd05125">
    <property type="entry name" value="Mth938_2P1-like"/>
    <property type="match status" value="1"/>
</dbReference>
<dbReference type="Gene3D" id="3.40.1230.10">
    <property type="entry name" value="MTH938-like"/>
    <property type="match status" value="1"/>
</dbReference>
<evidence type="ECO:0000256" key="1">
    <source>
        <dbReference type="ARBA" id="ARBA00004173"/>
    </source>
</evidence>
<feature type="compositionally biased region" description="Basic and acidic residues" evidence="5">
    <location>
        <begin position="62"/>
        <end position="71"/>
    </location>
</feature>
<keyword evidence="7" id="KW-1185">Reference proteome</keyword>
<accession>A0A9P4P9F6</accession>
<proteinExistence type="inferred from homology"/>
<evidence type="ECO:0000313" key="6">
    <source>
        <dbReference type="EMBL" id="KAF2439860.1"/>
    </source>
</evidence>
<sequence length="246" mass="26919">MERSFLTCTRSLSRSLRSSTSSKTAARSISTALRPALLPQASQTTARHRRCLHSTPSYNESRAPRSRRDPPSDDNTQADFASLDVLRNTAQPATSIDACTSEGFALNNNMRIAGCGVLLVGGEAYRWRPWLSPRGKQETVEEGAAGEDAMTGWLLNAKGQWEVPDEAWGLFDVVWPKPDLLIIGTGERITPLAPATRKYLNGLGIRLDVQDTRNASAQFNLLATERGVQQVAAALIPIGFREARKV</sequence>
<dbReference type="EMBL" id="MU001508">
    <property type="protein sequence ID" value="KAF2439860.1"/>
    <property type="molecule type" value="Genomic_DNA"/>
</dbReference>
<organism evidence="6 7">
    <name type="scientific">Karstenula rhodostoma CBS 690.94</name>
    <dbReference type="NCBI Taxonomy" id="1392251"/>
    <lineage>
        <taxon>Eukaryota</taxon>
        <taxon>Fungi</taxon>
        <taxon>Dikarya</taxon>
        <taxon>Ascomycota</taxon>
        <taxon>Pezizomycotina</taxon>
        <taxon>Dothideomycetes</taxon>
        <taxon>Pleosporomycetidae</taxon>
        <taxon>Pleosporales</taxon>
        <taxon>Massarineae</taxon>
        <taxon>Didymosphaeriaceae</taxon>
        <taxon>Karstenula</taxon>
    </lineage>
</organism>
<dbReference type="AlphaFoldDB" id="A0A9P4P9F6"/>
<dbReference type="OrthoDB" id="20681at2759"/>
<comment type="caution">
    <text evidence="6">The sequence shown here is derived from an EMBL/GenBank/DDBJ whole genome shotgun (WGS) entry which is preliminary data.</text>
</comment>
<evidence type="ECO:0000256" key="5">
    <source>
        <dbReference type="SAM" id="MobiDB-lite"/>
    </source>
</evidence>
<dbReference type="InterPro" id="IPR034095">
    <property type="entry name" value="NDUF3"/>
</dbReference>
<dbReference type="InterPro" id="IPR007523">
    <property type="entry name" value="NDUFAF3/AAMDC"/>
</dbReference>
<reference evidence="6" key="1">
    <citation type="journal article" date="2020" name="Stud. Mycol.">
        <title>101 Dothideomycetes genomes: a test case for predicting lifestyles and emergence of pathogens.</title>
        <authorList>
            <person name="Haridas S."/>
            <person name="Albert R."/>
            <person name="Binder M."/>
            <person name="Bloem J."/>
            <person name="Labutti K."/>
            <person name="Salamov A."/>
            <person name="Andreopoulos B."/>
            <person name="Baker S."/>
            <person name="Barry K."/>
            <person name="Bills G."/>
            <person name="Bluhm B."/>
            <person name="Cannon C."/>
            <person name="Castanera R."/>
            <person name="Culley D."/>
            <person name="Daum C."/>
            <person name="Ezra D."/>
            <person name="Gonzalez J."/>
            <person name="Henrissat B."/>
            <person name="Kuo A."/>
            <person name="Liang C."/>
            <person name="Lipzen A."/>
            <person name="Lutzoni F."/>
            <person name="Magnuson J."/>
            <person name="Mondo S."/>
            <person name="Nolan M."/>
            <person name="Ohm R."/>
            <person name="Pangilinan J."/>
            <person name="Park H.-J."/>
            <person name="Ramirez L."/>
            <person name="Alfaro M."/>
            <person name="Sun H."/>
            <person name="Tritt A."/>
            <person name="Yoshinaga Y."/>
            <person name="Zwiers L.-H."/>
            <person name="Turgeon B."/>
            <person name="Goodwin S."/>
            <person name="Spatafora J."/>
            <person name="Crous P."/>
            <person name="Grigoriev I."/>
        </authorList>
    </citation>
    <scope>NUCLEOTIDE SEQUENCE</scope>
    <source>
        <strain evidence="6">CBS 690.94</strain>
    </source>
</reference>
<evidence type="ECO:0000256" key="3">
    <source>
        <dbReference type="ARBA" id="ARBA00023128"/>
    </source>
</evidence>
<name>A0A9P4P9F6_9PLEO</name>
<evidence type="ECO:0000256" key="4">
    <source>
        <dbReference type="ARBA" id="ARBA00049984"/>
    </source>
</evidence>
<dbReference type="PANTHER" id="PTHR21192">
    <property type="entry name" value="NUCLEAR PROTEIN E3-3"/>
    <property type="match status" value="1"/>
</dbReference>
<dbReference type="PANTHER" id="PTHR21192:SF2">
    <property type="entry name" value="NADH DEHYDROGENASE [UBIQUINONE] 1 ALPHA SUBCOMPLEX ASSEMBLY FACTOR 3"/>
    <property type="match status" value="1"/>
</dbReference>
<dbReference type="SUPFAM" id="SSF64076">
    <property type="entry name" value="MTH938-like"/>
    <property type="match status" value="1"/>
</dbReference>
<comment type="subcellular location">
    <subcellularLocation>
        <location evidence="1">Mitochondrion</location>
    </subcellularLocation>
</comment>
<gene>
    <name evidence="6" type="ORF">P171DRAFT_113933</name>
</gene>